<dbReference type="SUPFAM" id="SSF52540">
    <property type="entry name" value="P-loop containing nucleoside triphosphate hydrolases"/>
    <property type="match status" value="2"/>
</dbReference>
<feature type="transmembrane region" description="Helical" evidence="8">
    <location>
        <begin position="633"/>
        <end position="658"/>
    </location>
</feature>
<feature type="transmembrane region" description="Helical" evidence="8">
    <location>
        <begin position="1262"/>
        <end position="1283"/>
    </location>
</feature>
<reference evidence="10" key="1">
    <citation type="journal article" date="2020" name="Stud. Mycol.">
        <title>101 Dothideomycetes genomes: a test case for predicting lifestyles and emergence of pathogens.</title>
        <authorList>
            <person name="Haridas S."/>
            <person name="Albert R."/>
            <person name="Binder M."/>
            <person name="Bloem J."/>
            <person name="Labutti K."/>
            <person name="Salamov A."/>
            <person name="Andreopoulos B."/>
            <person name="Baker S."/>
            <person name="Barry K."/>
            <person name="Bills G."/>
            <person name="Bluhm B."/>
            <person name="Cannon C."/>
            <person name="Castanera R."/>
            <person name="Culley D."/>
            <person name="Daum C."/>
            <person name="Ezra D."/>
            <person name="Gonzalez J."/>
            <person name="Henrissat B."/>
            <person name="Kuo A."/>
            <person name="Liang C."/>
            <person name="Lipzen A."/>
            <person name="Lutzoni F."/>
            <person name="Magnuson J."/>
            <person name="Mondo S."/>
            <person name="Nolan M."/>
            <person name="Ohm R."/>
            <person name="Pangilinan J."/>
            <person name="Park H.-J."/>
            <person name="Ramirez L."/>
            <person name="Alfaro M."/>
            <person name="Sun H."/>
            <person name="Tritt A."/>
            <person name="Yoshinaga Y."/>
            <person name="Zwiers L.-H."/>
            <person name="Turgeon B."/>
            <person name="Goodwin S."/>
            <person name="Spatafora J."/>
            <person name="Crous P."/>
            <person name="Grigoriev I."/>
        </authorList>
    </citation>
    <scope>NUCLEOTIDE SEQUENCE</scope>
    <source>
        <strain evidence="10">CBS 121410</strain>
    </source>
</reference>
<evidence type="ECO:0000256" key="5">
    <source>
        <dbReference type="ARBA" id="ARBA00022840"/>
    </source>
</evidence>
<dbReference type="PROSITE" id="PS00211">
    <property type="entry name" value="ABC_TRANSPORTER_1"/>
    <property type="match status" value="1"/>
</dbReference>
<feature type="transmembrane region" description="Helical" evidence="8">
    <location>
        <begin position="1075"/>
        <end position="1092"/>
    </location>
</feature>
<dbReference type="PROSITE" id="PS50893">
    <property type="entry name" value="ABC_TRANSPORTER_2"/>
    <property type="match status" value="2"/>
</dbReference>
<dbReference type="InterPro" id="IPR027417">
    <property type="entry name" value="P-loop_NTPase"/>
</dbReference>
<sequence>MDKASVKVDHRVVPEQAQAPARHAAIQAAFGSGNDISLRAVAPIDVRVRRLTVSVDVSPSGPAAAAQALFRKRKTGTPEDGPKQLKTILHDVSANMPSGSLTAIIGGSGSGKTTLLNAMANRMHGRRLDISGNTLFNGCGDHEQASAYVMQQDVLLPTLTVRETLRFAADLRLPSSVSAEERKRVVEEVILELGLKEAADTRIGNDAHKGCSGGEKRRTSIGVQLLANPSVLFLDEPTTGLDATSAFQLIRTLKTLASKGRTVITTIHQPRSEIWNLFDNLVLLAKGSPAYSGPATEALEYFERLGYALPAFVNPAEFLIDIVAVDVRSQELEDETSARVTVIKTTWRSHESNVFCDDTSGGVNSDRNVLTSNSMRGSHSSVARQVRVLTARTWVVTVRDPMGMMGSLLEAIAMAIINGYIFYQLGGDQAGIRSREGALYTAAALQGYLILLYETYRLTIDIQLFDRERGEGVVGVPAFLISRRLARLLIEDVPVPLIFSIIYYFMIGFRADAAQFFTFFSIILLEHYIAVCFSMTCVAISRTFAGASLVANMAYTLQSMACGYFIQPNTMPVYVRWTKWIAYVYYAYGAFCANEFEGSFYDCPESGGPSNPLCIQYTGDYIMESLGFPRNWVWRPIMVLFGFVVAFYLGAALILRFWKVEMEISRARNVDSDDSAGKEQIVARSNEEVRTVSIRLDEFSLDIEKKSWYGRKKRHLEVLKPVSAEFEPGKLNVIMGPSGSGKTTLLNSMGHRLKNDITTRYRSSGLMLVNEAIPSDAVVESIVSYVTQDDDALLPSLTVRETLRFAAGLRLPSWMSKEEKNKRAEDMLFKMGLKDCADNLIGGELVKGISGGEKRRVTIAVQILTDPRVLLLDEPTSGLDAFTASSIIDVLRGLAEEGRTLILTIHQSRSDLFPQFGNVLLLARGGYPVYAGAGSGMLPHFAAKGFECPRATNPADFALDLITVDLQHSAREAASRDKVRALVESWSSEKMSHRVVSHTASPAELGSLQRLMAPFHVSFPLLLRRSTLNFWRQPPVMIARIMQVVGLAGIVALYFAPLKNDYYSIQNRLGFIQEIVPLYVVGMLNNIAVYPFEKAVFYREHDDRAYSVEAFFAQYTAIEVPFEIVTALLFAVLADIACGLPRTVEVFFIVAYNGFCLINCGESMGIMSNTLFSHTGFAVNVTSLLLSIAQTMGGVMSLDVPVFLQAWNHLSPVKYAVANLAVYTLRDQRFTCEEAQRLADGRCSIETGQQVLELYRLDKNPWLNVMALGIVTVVYRLLAYALLKARRERWSLRFWKGGKGMGG</sequence>
<dbReference type="SMART" id="SM00382">
    <property type="entry name" value="AAA"/>
    <property type="match status" value="2"/>
</dbReference>
<dbReference type="Pfam" id="PF01061">
    <property type="entry name" value="ABC2_membrane"/>
    <property type="match status" value="2"/>
</dbReference>
<gene>
    <name evidence="10" type="ORF">K490DRAFT_72932</name>
</gene>
<feature type="domain" description="ABC transporter" evidence="9">
    <location>
        <begin position="694"/>
        <end position="950"/>
    </location>
</feature>
<keyword evidence="6 8" id="KW-1133">Transmembrane helix</keyword>
<dbReference type="InterPro" id="IPR013525">
    <property type="entry name" value="ABC2_TM"/>
</dbReference>
<dbReference type="Proteomes" id="UP000799776">
    <property type="component" value="Unassembled WGS sequence"/>
</dbReference>
<dbReference type="GO" id="GO:0016887">
    <property type="term" value="F:ATP hydrolysis activity"/>
    <property type="evidence" value="ECO:0007669"/>
    <property type="project" value="InterPro"/>
</dbReference>
<feature type="transmembrane region" description="Helical" evidence="8">
    <location>
        <begin position="1112"/>
        <end position="1134"/>
    </location>
</feature>
<dbReference type="Gene3D" id="3.40.50.300">
    <property type="entry name" value="P-loop containing nucleotide triphosphate hydrolases"/>
    <property type="match status" value="2"/>
</dbReference>
<feature type="transmembrane region" description="Helical" evidence="8">
    <location>
        <begin position="488"/>
        <end position="507"/>
    </location>
</feature>
<evidence type="ECO:0000313" key="11">
    <source>
        <dbReference type="Proteomes" id="UP000799776"/>
    </source>
</evidence>
<dbReference type="GO" id="GO:0016020">
    <property type="term" value="C:membrane"/>
    <property type="evidence" value="ECO:0007669"/>
    <property type="project" value="UniProtKB-SubCell"/>
</dbReference>
<dbReference type="InterPro" id="IPR050352">
    <property type="entry name" value="ABCG_transporters"/>
</dbReference>
<feature type="domain" description="ABC transporter" evidence="9">
    <location>
        <begin position="64"/>
        <end position="311"/>
    </location>
</feature>
<evidence type="ECO:0000256" key="7">
    <source>
        <dbReference type="ARBA" id="ARBA00023136"/>
    </source>
</evidence>
<dbReference type="InterPro" id="IPR003439">
    <property type="entry name" value="ABC_transporter-like_ATP-bd"/>
</dbReference>
<comment type="subcellular location">
    <subcellularLocation>
        <location evidence="1">Membrane</location>
        <topology evidence="1">Multi-pass membrane protein</topology>
    </subcellularLocation>
</comment>
<dbReference type="GO" id="GO:0005524">
    <property type="term" value="F:ATP binding"/>
    <property type="evidence" value="ECO:0007669"/>
    <property type="project" value="UniProtKB-KW"/>
</dbReference>
<keyword evidence="4" id="KW-0547">Nucleotide-binding</keyword>
<evidence type="ECO:0000256" key="2">
    <source>
        <dbReference type="ARBA" id="ARBA00022448"/>
    </source>
</evidence>
<dbReference type="Pfam" id="PF19055">
    <property type="entry name" value="ABC2_membrane_7"/>
    <property type="match status" value="2"/>
</dbReference>
<dbReference type="InterPro" id="IPR017871">
    <property type="entry name" value="ABC_transporter-like_CS"/>
</dbReference>
<evidence type="ECO:0000256" key="6">
    <source>
        <dbReference type="ARBA" id="ARBA00022989"/>
    </source>
</evidence>
<dbReference type="Pfam" id="PF00005">
    <property type="entry name" value="ABC_tran"/>
    <property type="match status" value="2"/>
</dbReference>
<keyword evidence="5" id="KW-0067">ATP-binding</keyword>
<name>A0A9P4HY33_9PEZI</name>
<evidence type="ECO:0000256" key="4">
    <source>
        <dbReference type="ARBA" id="ARBA00022741"/>
    </source>
</evidence>
<keyword evidence="3 8" id="KW-0812">Transmembrane</keyword>
<dbReference type="PANTHER" id="PTHR48041">
    <property type="entry name" value="ABC TRANSPORTER G FAMILY MEMBER 28"/>
    <property type="match status" value="1"/>
</dbReference>
<feature type="transmembrane region" description="Helical" evidence="8">
    <location>
        <begin position="545"/>
        <end position="566"/>
    </location>
</feature>
<dbReference type="PANTHER" id="PTHR48041:SF119">
    <property type="entry name" value="ROA1P"/>
    <property type="match status" value="1"/>
</dbReference>
<feature type="transmembrane region" description="Helical" evidence="8">
    <location>
        <begin position="1146"/>
        <end position="1165"/>
    </location>
</feature>
<accession>A0A9P4HY33</accession>
<dbReference type="OrthoDB" id="66620at2759"/>
<evidence type="ECO:0000256" key="1">
    <source>
        <dbReference type="ARBA" id="ARBA00004141"/>
    </source>
</evidence>
<keyword evidence="2" id="KW-0813">Transport</keyword>
<organism evidence="10 11">
    <name type="scientific">Saccharata proteae CBS 121410</name>
    <dbReference type="NCBI Taxonomy" id="1314787"/>
    <lineage>
        <taxon>Eukaryota</taxon>
        <taxon>Fungi</taxon>
        <taxon>Dikarya</taxon>
        <taxon>Ascomycota</taxon>
        <taxon>Pezizomycotina</taxon>
        <taxon>Dothideomycetes</taxon>
        <taxon>Dothideomycetes incertae sedis</taxon>
        <taxon>Botryosphaeriales</taxon>
        <taxon>Saccharataceae</taxon>
        <taxon>Saccharata</taxon>
    </lineage>
</organism>
<dbReference type="FunFam" id="3.40.50.300:FF:001433">
    <property type="entry name" value="ABC transporter, putative"/>
    <property type="match status" value="1"/>
</dbReference>
<keyword evidence="7 8" id="KW-0472">Membrane</keyword>
<feature type="transmembrane region" description="Helical" evidence="8">
    <location>
        <begin position="513"/>
        <end position="533"/>
    </location>
</feature>
<dbReference type="InterPro" id="IPR003593">
    <property type="entry name" value="AAA+_ATPase"/>
</dbReference>
<evidence type="ECO:0000259" key="9">
    <source>
        <dbReference type="PROSITE" id="PS50893"/>
    </source>
</evidence>
<dbReference type="InterPro" id="IPR043926">
    <property type="entry name" value="ABCG_dom"/>
</dbReference>
<evidence type="ECO:0000256" key="3">
    <source>
        <dbReference type="ARBA" id="ARBA00022692"/>
    </source>
</evidence>
<keyword evidence="11" id="KW-1185">Reference proteome</keyword>
<dbReference type="EMBL" id="ML978716">
    <property type="protein sequence ID" value="KAF2088527.1"/>
    <property type="molecule type" value="Genomic_DNA"/>
</dbReference>
<dbReference type="GO" id="GO:0140359">
    <property type="term" value="F:ABC-type transporter activity"/>
    <property type="evidence" value="ECO:0007669"/>
    <property type="project" value="InterPro"/>
</dbReference>
<comment type="caution">
    <text evidence="10">The sequence shown here is derived from an EMBL/GenBank/DDBJ whole genome shotgun (WGS) entry which is preliminary data.</text>
</comment>
<protein>
    <submittedName>
        <fullName evidence="10">ABC transporter-like protein</fullName>
    </submittedName>
</protein>
<proteinExistence type="predicted"/>
<evidence type="ECO:0000256" key="8">
    <source>
        <dbReference type="SAM" id="Phobius"/>
    </source>
</evidence>
<evidence type="ECO:0000313" key="10">
    <source>
        <dbReference type="EMBL" id="KAF2088527.1"/>
    </source>
</evidence>
<feature type="transmembrane region" description="Helical" evidence="8">
    <location>
        <begin position="1037"/>
        <end position="1055"/>
    </location>
</feature>